<gene>
    <name evidence="2" type="ordered locus">BC_1727</name>
</gene>
<sequence>MFFRKIKMWKSVLQITNYLFIQVNYKNNWFVQESSRVSVHLAKESDVSLTAVTNQKETHGSTPWEQVEDLTKNENTSSEEHPELNNQEHWYKNSIKTGNGTYKLNIEKAYNLNMSVLEK</sequence>
<organism evidence="2 3">
    <name type="scientific">Bacillus cereus (strain ATCC 14579 / DSM 31 / CCUG 7414 / JCM 2152 / NBRC 15305 / NCIMB 9373 / NCTC 2599 / NRRL B-3711)</name>
    <dbReference type="NCBI Taxonomy" id="226900"/>
    <lineage>
        <taxon>Bacteria</taxon>
        <taxon>Bacillati</taxon>
        <taxon>Bacillota</taxon>
        <taxon>Bacilli</taxon>
        <taxon>Bacillales</taxon>
        <taxon>Bacillaceae</taxon>
        <taxon>Bacillus</taxon>
        <taxon>Bacillus cereus group</taxon>
    </lineage>
</organism>
<evidence type="ECO:0000256" key="1">
    <source>
        <dbReference type="SAM" id="MobiDB-lite"/>
    </source>
</evidence>
<evidence type="ECO:0000313" key="2">
    <source>
        <dbReference type="EMBL" id="AAP08703.1"/>
    </source>
</evidence>
<evidence type="ECO:0000313" key="3">
    <source>
        <dbReference type="Proteomes" id="UP000001417"/>
    </source>
</evidence>
<feature type="compositionally biased region" description="Polar residues" evidence="1">
    <location>
        <begin position="52"/>
        <end position="64"/>
    </location>
</feature>
<feature type="region of interest" description="Disordered" evidence="1">
    <location>
        <begin position="52"/>
        <end position="85"/>
    </location>
</feature>
<dbReference type="Proteomes" id="UP000001417">
    <property type="component" value="Chromosome"/>
</dbReference>
<keyword evidence="3" id="KW-1185">Reference proteome</keyword>
<dbReference type="PATRIC" id="fig|226900.8.peg.1715"/>
<dbReference type="HOGENOM" id="CLU_2056605_0_0_9"/>
<dbReference type="EMBL" id="AE016877">
    <property type="protein sequence ID" value="AAP08703.1"/>
    <property type="molecule type" value="Genomic_DNA"/>
</dbReference>
<dbReference type="KEGG" id="bce:BC1727"/>
<accession>Q81F72</accession>
<reference evidence="2 3" key="1">
    <citation type="journal article" date="2003" name="Nature">
        <title>Genome sequence of Bacillus cereus and comparative analysis with Bacillus anthracis.</title>
        <authorList>
            <person name="Ivanova N."/>
            <person name="Sorokin A."/>
            <person name="Anderson I."/>
            <person name="Galleron N."/>
            <person name="Candelon B."/>
            <person name="Kapatral V."/>
            <person name="Bhattacharyya A."/>
            <person name="Reznik G."/>
            <person name="Mikhailova N."/>
            <person name="Lapidus A."/>
            <person name="Chu L."/>
            <person name="Mazur M."/>
            <person name="Goltsman E."/>
            <person name="Larsen N."/>
            <person name="D'Souza M."/>
            <person name="Walunas T."/>
            <person name="Grechkin Y."/>
            <person name="Pusch G."/>
            <person name="Haselkorn R."/>
            <person name="Fonstein M."/>
            <person name="Ehrlich S.D."/>
            <person name="Overbeek R."/>
            <person name="Kyrpides N."/>
        </authorList>
    </citation>
    <scope>NUCLEOTIDE SEQUENCE [LARGE SCALE GENOMIC DNA]</scope>
    <source>
        <strain evidence="3">ATCC 14579 / DSM 31 / CCUG 7414 / JCM 2152 / NBRC 15305 / NCIMB 9373 / NCTC 2599 / NRRL B-3711</strain>
    </source>
</reference>
<protein>
    <submittedName>
        <fullName evidence="2">Uncharacterized protein</fullName>
    </submittedName>
</protein>
<name>Q81F72_BACCR</name>
<dbReference type="AlphaFoldDB" id="Q81F72"/>
<proteinExistence type="predicted"/>